<reference evidence="2 3" key="1">
    <citation type="submission" date="2019-10" db="EMBL/GenBank/DDBJ databases">
        <authorList>
            <person name="Palmer J.M."/>
        </authorList>
    </citation>
    <scope>NUCLEOTIDE SEQUENCE [LARGE SCALE GENOMIC DNA]</scope>
    <source>
        <strain evidence="2 3">TWF694</strain>
    </source>
</reference>
<feature type="compositionally biased region" description="Basic and acidic residues" evidence="1">
    <location>
        <begin position="180"/>
        <end position="209"/>
    </location>
</feature>
<dbReference type="InterPro" id="IPR050656">
    <property type="entry name" value="PINX1"/>
</dbReference>
<evidence type="ECO:0000256" key="1">
    <source>
        <dbReference type="SAM" id="MobiDB-lite"/>
    </source>
</evidence>
<protein>
    <recommendedName>
        <fullName evidence="4">G-patch domain-containing protein</fullName>
    </recommendedName>
</protein>
<evidence type="ECO:0000313" key="3">
    <source>
        <dbReference type="Proteomes" id="UP001365542"/>
    </source>
</evidence>
<dbReference type="PANTHER" id="PTHR23149:SF33">
    <property type="entry name" value="PROTEIN TMA23"/>
    <property type="match status" value="1"/>
</dbReference>
<gene>
    <name evidence="2" type="ORF">TWF694_009590</name>
</gene>
<dbReference type="PANTHER" id="PTHR23149">
    <property type="entry name" value="G PATCH DOMAIN CONTAINING PROTEIN"/>
    <property type="match status" value="1"/>
</dbReference>
<feature type="compositionally biased region" description="Basic and acidic residues" evidence="1">
    <location>
        <begin position="248"/>
        <end position="258"/>
    </location>
</feature>
<sequence>MNAQSYLQSYGWTPGTPLGNPLSHLPSSSTSSARLTKRILTSAKNNNLGVGRKASNLNHADLWWEKAFDVSLKNLDVTKDTSTVPSESKNVVDNMNLFANLGGGRGFGGTATAVSDGKNKTRVEVGGPLYRYFVSGGLLEGTIKSLEVATPTPSTATATPNDEAETSAARKGVASKKRKRDDTETSKSERKRLKEERKRLRAERRAAKTERKRLRAERRAAKEEKRKLKAKKKANKEKDSPSSVPKSQESEEQNKDRSSVLSDSGVDISSDEAQSEEKIIVVIEKPEPDCKTSTRKEEKKPKKSKEKSKKKSKV</sequence>
<accession>A0AAV9XBA4</accession>
<feature type="compositionally biased region" description="Basic residues" evidence="1">
    <location>
        <begin position="301"/>
        <end position="314"/>
    </location>
</feature>
<feature type="compositionally biased region" description="Basic and acidic residues" evidence="1">
    <location>
        <begin position="217"/>
        <end position="226"/>
    </location>
</feature>
<proteinExistence type="predicted"/>
<evidence type="ECO:0008006" key="4">
    <source>
        <dbReference type="Google" id="ProtNLM"/>
    </source>
</evidence>
<feature type="compositionally biased region" description="Basic and acidic residues" evidence="1">
    <location>
        <begin position="275"/>
        <end position="300"/>
    </location>
</feature>
<feature type="region of interest" description="Disordered" evidence="1">
    <location>
        <begin position="151"/>
        <end position="314"/>
    </location>
</feature>
<organism evidence="2 3">
    <name type="scientific">Orbilia ellipsospora</name>
    <dbReference type="NCBI Taxonomy" id="2528407"/>
    <lineage>
        <taxon>Eukaryota</taxon>
        <taxon>Fungi</taxon>
        <taxon>Dikarya</taxon>
        <taxon>Ascomycota</taxon>
        <taxon>Pezizomycotina</taxon>
        <taxon>Orbiliomycetes</taxon>
        <taxon>Orbiliales</taxon>
        <taxon>Orbiliaceae</taxon>
        <taxon>Orbilia</taxon>
    </lineage>
</organism>
<keyword evidence="3" id="KW-1185">Reference proteome</keyword>
<dbReference type="EMBL" id="JAVHJO010000006">
    <property type="protein sequence ID" value="KAK6539360.1"/>
    <property type="molecule type" value="Genomic_DNA"/>
</dbReference>
<evidence type="ECO:0000313" key="2">
    <source>
        <dbReference type="EMBL" id="KAK6539360.1"/>
    </source>
</evidence>
<dbReference type="Proteomes" id="UP001365542">
    <property type="component" value="Unassembled WGS sequence"/>
</dbReference>
<name>A0AAV9XBA4_9PEZI</name>
<feature type="compositionally biased region" description="Low complexity" evidence="1">
    <location>
        <begin position="151"/>
        <end position="160"/>
    </location>
</feature>
<dbReference type="AlphaFoldDB" id="A0AAV9XBA4"/>
<comment type="caution">
    <text evidence="2">The sequence shown here is derived from an EMBL/GenBank/DDBJ whole genome shotgun (WGS) entry which is preliminary data.</text>
</comment>